<dbReference type="PANTHER" id="PTHR31157">
    <property type="entry name" value="SCP DOMAIN-CONTAINING PROTEIN"/>
    <property type="match status" value="1"/>
</dbReference>
<evidence type="ECO:0000259" key="1">
    <source>
        <dbReference type="Pfam" id="PF00188"/>
    </source>
</evidence>
<feature type="domain" description="SCP" evidence="1">
    <location>
        <begin position="72"/>
        <end position="187"/>
    </location>
</feature>
<dbReference type="SUPFAM" id="SSF55797">
    <property type="entry name" value="PR-1-like"/>
    <property type="match status" value="1"/>
</dbReference>
<dbReference type="Proteomes" id="UP000607281">
    <property type="component" value="Unassembled WGS sequence"/>
</dbReference>
<sequence>MNIRYQCQNLLLKKNWAIWGVMALLSTGCEQLIESLPPLPVVEIPSDQPSIPQIPAESATTAQIETAVRQGINQVRQKNGLQPLQNNVKLAQVARNYSRQMAEKKFFSHTGADGSTLQDRVRDGGVSYWVIGENLYTSTNIPRPVPSAIEGWMKSPGHRENILRPVFAETGVGVWRVGNTYYITQLFLRRSPLGWP</sequence>
<dbReference type="PANTHER" id="PTHR31157:SF1">
    <property type="entry name" value="SCP DOMAIN-CONTAINING PROTEIN"/>
    <property type="match status" value="1"/>
</dbReference>
<name>A0ABR8CJQ9_9NOST</name>
<organism evidence="2 3">
    <name type="scientific">Anabaena subtropica FACHB-260</name>
    <dbReference type="NCBI Taxonomy" id="2692884"/>
    <lineage>
        <taxon>Bacteria</taxon>
        <taxon>Bacillati</taxon>
        <taxon>Cyanobacteriota</taxon>
        <taxon>Cyanophyceae</taxon>
        <taxon>Nostocales</taxon>
        <taxon>Nostocaceae</taxon>
        <taxon>Anabaena</taxon>
    </lineage>
</organism>
<keyword evidence="3" id="KW-1185">Reference proteome</keyword>
<proteinExistence type="predicted"/>
<dbReference type="Gene3D" id="3.40.33.10">
    <property type="entry name" value="CAP"/>
    <property type="match status" value="1"/>
</dbReference>
<evidence type="ECO:0000313" key="3">
    <source>
        <dbReference type="Proteomes" id="UP000607281"/>
    </source>
</evidence>
<dbReference type="EMBL" id="JACJRF010000001">
    <property type="protein sequence ID" value="MBD2342678.1"/>
    <property type="molecule type" value="Genomic_DNA"/>
</dbReference>
<comment type="caution">
    <text evidence="2">The sequence shown here is derived from an EMBL/GenBank/DDBJ whole genome shotgun (WGS) entry which is preliminary data.</text>
</comment>
<dbReference type="CDD" id="cd05379">
    <property type="entry name" value="CAP_bacterial"/>
    <property type="match status" value="1"/>
</dbReference>
<protein>
    <submittedName>
        <fullName evidence="2">CAP domain-containing protein</fullName>
    </submittedName>
</protein>
<dbReference type="Pfam" id="PF00188">
    <property type="entry name" value="CAP"/>
    <property type="match status" value="1"/>
</dbReference>
<accession>A0ABR8CJQ9</accession>
<dbReference type="InterPro" id="IPR035940">
    <property type="entry name" value="CAP_sf"/>
</dbReference>
<dbReference type="InterPro" id="IPR014044">
    <property type="entry name" value="CAP_dom"/>
</dbReference>
<gene>
    <name evidence="2" type="ORF">H6G18_00765</name>
</gene>
<reference evidence="2 3" key="1">
    <citation type="journal article" date="2020" name="ISME J.">
        <title>Comparative genomics reveals insights into cyanobacterial evolution and habitat adaptation.</title>
        <authorList>
            <person name="Chen M.Y."/>
            <person name="Teng W.K."/>
            <person name="Zhao L."/>
            <person name="Hu C.X."/>
            <person name="Zhou Y.K."/>
            <person name="Han B.P."/>
            <person name="Song L.R."/>
            <person name="Shu W.S."/>
        </authorList>
    </citation>
    <scope>NUCLEOTIDE SEQUENCE [LARGE SCALE GENOMIC DNA]</scope>
    <source>
        <strain evidence="2 3">FACHB-260</strain>
    </source>
</reference>
<evidence type="ECO:0000313" key="2">
    <source>
        <dbReference type="EMBL" id="MBD2342678.1"/>
    </source>
</evidence>
<dbReference type="PROSITE" id="PS51257">
    <property type="entry name" value="PROKAR_LIPOPROTEIN"/>
    <property type="match status" value="1"/>
</dbReference>